<accession>A0ABV7GGB9</accession>
<organism evidence="1 2">
    <name type="scientific">Shewanella submarina</name>
    <dbReference type="NCBI Taxonomy" id="2016376"/>
    <lineage>
        <taxon>Bacteria</taxon>
        <taxon>Pseudomonadati</taxon>
        <taxon>Pseudomonadota</taxon>
        <taxon>Gammaproteobacteria</taxon>
        <taxon>Alteromonadales</taxon>
        <taxon>Shewanellaceae</taxon>
        <taxon>Shewanella</taxon>
    </lineage>
</organism>
<comment type="caution">
    <text evidence="1">The sequence shown here is derived from an EMBL/GenBank/DDBJ whole genome shotgun (WGS) entry which is preliminary data.</text>
</comment>
<evidence type="ECO:0000313" key="2">
    <source>
        <dbReference type="Proteomes" id="UP001595621"/>
    </source>
</evidence>
<proteinExistence type="predicted"/>
<dbReference type="Proteomes" id="UP001595621">
    <property type="component" value="Unassembled WGS sequence"/>
</dbReference>
<gene>
    <name evidence="1" type="ORF">ACFOE0_12815</name>
</gene>
<keyword evidence="2" id="KW-1185">Reference proteome</keyword>
<name>A0ABV7GGB9_9GAMM</name>
<reference evidence="2" key="1">
    <citation type="journal article" date="2019" name="Int. J. Syst. Evol. Microbiol.">
        <title>The Global Catalogue of Microorganisms (GCM) 10K type strain sequencing project: providing services to taxonomists for standard genome sequencing and annotation.</title>
        <authorList>
            <consortium name="The Broad Institute Genomics Platform"/>
            <consortium name="The Broad Institute Genome Sequencing Center for Infectious Disease"/>
            <person name="Wu L."/>
            <person name="Ma J."/>
        </authorList>
    </citation>
    <scope>NUCLEOTIDE SEQUENCE [LARGE SCALE GENOMIC DNA]</scope>
    <source>
        <strain evidence="2">KCTC 52277</strain>
    </source>
</reference>
<dbReference type="EMBL" id="JBHRTD010000015">
    <property type="protein sequence ID" value="MFC3139060.1"/>
    <property type="molecule type" value="Genomic_DNA"/>
</dbReference>
<evidence type="ECO:0000313" key="1">
    <source>
        <dbReference type="EMBL" id="MFC3139060.1"/>
    </source>
</evidence>
<dbReference type="RefSeq" id="WP_248936843.1">
    <property type="nucleotide sequence ID" value="NZ_JAKILF010000006.1"/>
</dbReference>
<sequence>MNNWFEIDGGLKLSLFSAQESGAARQAAAVCTFFEPDDEDEWVDDIQISCFNCQYRRWLQHKISCHRP</sequence>
<protein>
    <submittedName>
        <fullName evidence="1">Uncharacterized protein</fullName>
    </submittedName>
</protein>